<proteinExistence type="predicted"/>
<evidence type="ECO:0000313" key="3">
    <source>
        <dbReference type="Proteomes" id="UP000650466"/>
    </source>
</evidence>
<sequence length="154" mass="16543">MNRALTTALIGIGTAQALKIPITYVKTKEWDWSQLIQTGGMPSSHSAGVSALAAYIALKRGLSAIDFAVSSVFGAVVMYDAMGIRRAAGEIAIEVNDLDEQVERLARQHPGLYHARRRKALKERLGHLPIEVLGGALLGVAVGAFSYLVEQSNK</sequence>
<protein>
    <submittedName>
        <fullName evidence="2">Divergent PAP2 family protein</fullName>
    </submittedName>
</protein>
<keyword evidence="3" id="KW-1185">Reference proteome</keyword>
<accession>A0A926QH91</accession>
<feature type="transmembrane region" description="Helical" evidence="1">
    <location>
        <begin position="125"/>
        <end position="149"/>
    </location>
</feature>
<evidence type="ECO:0000313" key="2">
    <source>
        <dbReference type="EMBL" id="MBD0379255.1"/>
    </source>
</evidence>
<keyword evidence="1" id="KW-0812">Transmembrane</keyword>
<evidence type="ECO:0000256" key="1">
    <source>
        <dbReference type="SAM" id="Phobius"/>
    </source>
</evidence>
<dbReference type="PANTHER" id="PTHR31446">
    <property type="entry name" value="ACID PHOSPHATASE/VANADIUM-DEPENDENT HALOPEROXIDASE-RELATED PROTEIN"/>
    <property type="match status" value="1"/>
</dbReference>
<name>A0A926QH91_9BACL</name>
<dbReference type="Pfam" id="PF02681">
    <property type="entry name" value="DUF212"/>
    <property type="match status" value="1"/>
</dbReference>
<keyword evidence="1" id="KW-1133">Transmembrane helix</keyword>
<dbReference type="Proteomes" id="UP000650466">
    <property type="component" value="Unassembled WGS sequence"/>
</dbReference>
<dbReference type="AlphaFoldDB" id="A0A926QH91"/>
<dbReference type="EMBL" id="JACVVD010000001">
    <property type="protein sequence ID" value="MBD0379255.1"/>
    <property type="molecule type" value="Genomic_DNA"/>
</dbReference>
<organism evidence="2 3">
    <name type="scientific">Paenibacillus sedimenti</name>
    <dbReference type="NCBI Taxonomy" id="2770274"/>
    <lineage>
        <taxon>Bacteria</taxon>
        <taxon>Bacillati</taxon>
        <taxon>Bacillota</taxon>
        <taxon>Bacilli</taxon>
        <taxon>Bacillales</taxon>
        <taxon>Paenibacillaceae</taxon>
        <taxon>Paenibacillus</taxon>
    </lineage>
</organism>
<reference evidence="2" key="1">
    <citation type="submission" date="2020-09" db="EMBL/GenBank/DDBJ databases">
        <title>Draft Genome Sequence of Paenibacillus sp. WST5.</title>
        <authorList>
            <person name="Bao Z."/>
        </authorList>
    </citation>
    <scope>NUCLEOTIDE SEQUENCE</scope>
    <source>
        <strain evidence="2">WST5</strain>
    </source>
</reference>
<comment type="caution">
    <text evidence="2">The sequence shown here is derived from an EMBL/GenBank/DDBJ whole genome shotgun (WGS) entry which is preliminary data.</text>
</comment>
<dbReference type="PANTHER" id="PTHR31446:SF29">
    <property type="entry name" value="ACID PHOSPHATASE_VANADIUM-DEPENDENT HALOPEROXIDASE-RELATED PROTEIN"/>
    <property type="match status" value="1"/>
</dbReference>
<dbReference type="InterPro" id="IPR003832">
    <property type="entry name" value="DUF212"/>
</dbReference>
<dbReference type="RefSeq" id="WP_188173027.1">
    <property type="nucleotide sequence ID" value="NZ_JACVVD010000001.1"/>
</dbReference>
<gene>
    <name evidence="2" type="ORF">ICC18_03840</name>
</gene>
<keyword evidence="1" id="KW-0472">Membrane</keyword>